<dbReference type="PROSITE" id="PS50850">
    <property type="entry name" value="MFS"/>
    <property type="match status" value="1"/>
</dbReference>
<dbReference type="PANTHER" id="PTHR23501">
    <property type="entry name" value="MAJOR FACILITATOR SUPERFAMILY"/>
    <property type="match status" value="1"/>
</dbReference>
<dbReference type="InterPro" id="IPR011701">
    <property type="entry name" value="MFS"/>
</dbReference>
<dbReference type="InterPro" id="IPR020846">
    <property type="entry name" value="MFS_dom"/>
</dbReference>
<dbReference type="Pfam" id="PF07690">
    <property type="entry name" value="MFS_1"/>
    <property type="match status" value="1"/>
</dbReference>
<organism evidence="7 8">
    <name type="scientific">Bifidobacterium lemurum</name>
    <dbReference type="NCBI Taxonomy" id="1603886"/>
    <lineage>
        <taxon>Bacteria</taxon>
        <taxon>Bacillati</taxon>
        <taxon>Actinomycetota</taxon>
        <taxon>Actinomycetes</taxon>
        <taxon>Bifidobacteriales</taxon>
        <taxon>Bifidobacteriaceae</taxon>
        <taxon>Bifidobacterium</taxon>
    </lineage>
</organism>
<dbReference type="SUPFAM" id="SSF103473">
    <property type="entry name" value="MFS general substrate transporter"/>
    <property type="match status" value="1"/>
</dbReference>
<feature type="transmembrane region" description="Helical" evidence="5">
    <location>
        <begin position="178"/>
        <end position="198"/>
    </location>
</feature>
<feature type="transmembrane region" description="Helical" evidence="5">
    <location>
        <begin position="236"/>
        <end position="256"/>
    </location>
</feature>
<evidence type="ECO:0000313" key="8">
    <source>
        <dbReference type="Proteomes" id="UP000216352"/>
    </source>
</evidence>
<feature type="transmembrane region" description="Helical" evidence="5">
    <location>
        <begin position="147"/>
        <end position="172"/>
    </location>
</feature>
<reference evidence="7 8" key="1">
    <citation type="journal article" date="2017" name="BMC Genomics">
        <title>Comparative genomic and phylogenomic analyses of the Bifidobacteriaceae family.</title>
        <authorList>
            <person name="Lugli G.A."/>
            <person name="Milani C."/>
            <person name="Turroni F."/>
            <person name="Duranti S."/>
            <person name="Mancabelli L."/>
            <person name="Mangifesta M."/>
            <person name="Ferrario C."/>
            <person name="Modesto M."/>
            <person name="Mattarelli P."/>
            <person name="Jiri K."/>
            <person name="van Sinderen D."/>
            <person name="Ventura M."/>
        </authorList>
    </citation>
    <scope>NUCLEOTIDE SEQUENCE [LARGE SCALE GENOMIC DNA]</scope>
    <source>
        <strain evidence="7 8">DSM 28807</strain>
    </source>
</reference>
<feature type="domain" description="Major facilitator superfamily (MFS) profile" evidence="6">
    <location>
        <begin position="24"/>
        <end position="472"/>
    </location>
</feature>
<comment type="caution">
    <text evidence="7">The sequence shown here is derived from an EMBL/GenBank/DDBJ whole genome shotgun (WGS) entry which is preliminary data.</text>
</comment>
<proteinExistence type="predicted"/>
<dbReference type="Gene3D" id="1.20.1720.10">
    <property type="entry name" value="Multidrug resistance protein D"/>
    <property type="match status" value="1"/>
</dbReference>
<sequence length="476" mass="48785">MPHTAHPSPRRDRGFRPDPALIGLMASLFLAIFSYQFNASMVSPALPTMSAELGITAAQAADTQTVFFTSSAIFSLFLPRLGDIVGRKRTTIGMLAVATIGSAIAAAAPNLTLLTLGRVLQGVTGPIISLCLLMLRERVTDDRTYAVLLAAVTCTNGGIAGLDAIAGGWLASEFGYRAVFWTLAGTGICGIVAIATTADESRIPAATTMDWPGVACLALAVGTLLCAISALRSGSLPTSTAIALMLVAACAFAAFWRIERRAASPLAPTSYLTQRSTWGFLLTVFIALIGVFALMNGLIPAIAQDAQAGLALSAGDSTIVTLVPYALAGMPMAILSGVLAARNGYLAVFRAGLALTSLAACFGVFAALHPSRPSIAALSAMLGLGYVGIVNIMINALAVELSPSDSPGTLPGLTAGTFNLASGISYLLLYGAQAGVADRMGAQTGYAAALAVSAATMALAWACSLLIPRTTPRLIP</sequence>
<gene>
    <name evidence="7" type="ORF">BLEM_1573</name>
</gene>
<dbReference type="GO" id="GO:0022857">
    <property type="term" value="F:transmembrane transporter activity"/>
    <property type="evidence" value="ECO:0007669"/>
    <property type="project" value="InterPro"/>
</dbReference>
<comment type="subcellular location">
    <subcellularLocation>
        <location evidence="1">Cell membrane</location>
        <topology evidence="1">Multi-pass membrane protein</topology>
    </subcellularLocation>
</comment>
<keyword evidence="3 5" id="KW-1133">Transmembrane helix</keyword>
<feature type="transmembrane region" description="Helical" evidence="5">
    <location>
        <begin position="57"/>
        <end position="78"/>
    </location>
</feature>
<evidence type="ECO:0000313" key="7">
    <source>
        <dbReference type="EMBL" id="OZG61361.1"/>
    </source>
</evidence>
<keyword evidence="2 5" id="KW-0812">Transmembrane</keyword>
<feature type="transmembrane region" description="Helical" evidence="5">
    <location>
        <begin position="90"/>
        <end position="109"/>
    </location>
</feature>
<protein>
    <submittedName>
        <fullName evidence="7">Multidrug ABC transporter</fullName>
    </submittedName>
</protein>
<evidence type="ECO:0000259" key="6">
    <source>
        <dbReference type="PROSITE" id="PS50850"/>
    </source>
</evidence>
<feature type="transmembrane region" description="Helical" evidence="5">
    <location>
        <begin position="20"/>
        <end position="37"/>
    </location>
</feature>
<evidence type="ECO:0000256" key="5">
    <source>
        <dbReference type="SAM" id="Phobius"/>
    </source>
</evidence>
<dbReference type="STRING" id="1603886.GCA_001895165_00108"/>
<dbReference type="RefSeq" id="WP_072723469.1">
    <property type="nucleotide sequence ID" value="NZ_BDIS01000001.1"/>
</dbReference>
<evidence type="ECO:0000256" key="3">
    <source>
        <dbReference type="ARBA" id="ARBA00022989"/>
    </source>
</evidence>
<dbReference type="GO" id="GO:0005886">
    <property type="term" value="C:plasma membrane"/>
    <property type="evidence" value="ECO:0007669"/>
    <property type="project" value="UniProtKB-SubCell"/>
</dbReference>
<keyword evidence="4 5" id="KW-0472">Membrane</keyword>
<feature type="transmembrane region" description="Helical" evidence="5">
    <location>
        <begin position="444"/>
        <end position="467"/>
    </location>
</feature>
<feature type="transmembrane region" description="Helical" evidence="5">
    <location>
        <begin position="319"/>
        <end position="341"/>
    </location>
</feature>
<dbReference type="InterPro" id="IPR036259">
    <property type="entry name" value="MFS_trans_sf"/>
</dbReference>
<evidence type="ECO:0000256" key="2">
    <source>
        <dbReference type="ARBA" id="ARBA00022692"/>
    </source>
</evidence>
<evidence type="ECO:0000256" key="4">
    <source>
        <dbReference type="ARBA" id="ARBA00023136"/>
    </source>
</evidence>
<dbReference type="Proteomes" id="UP000216352">
    <property type="component" value="Unassembled WGS sequence"/>
</dbReference>
<dbReference type="EMBL" id="MWWX01000010">
    <property type="protein sequence ID" value="OZG61361.1"/>
    <property type="molecule type" value="Genomic_DNA"/>
</dbReference>
<feature type="transmembrane region" description="Helical" evidence="5">
    <location>
        <begin position="210"/>
        <end position="230"/>
    </location>
</feature>
<feature type="transmembrane region" description="Helical" evidence="5">
    <location>
        <begin position="115"/>
        <end position="135"/>
    </location>
</feature>
<feature type="transmembrane region" description="Helical" evidence="5">
    <location>
        <begin position="348"/>
        <end position="369"/>
    </location>
</feature>
<keyword evidence="8" id="KW-1185">Reference proteome</keyword>
<feature type="transmembrane region" description="Helical" evidence="5">
    <location>
        <begin position="410"/>
        <end position="432"/>
    </location>
</feature>
<name>A0A261FQ98_9BIFI</name>
<feature type="transmembrane region" description="Helical" evidence="5">
    <location>
        <begin position="375"/>
        <end position="398"/>
    </location>
</feature>
<accession>A0A261FQ98</accession>
<dbReference type="Gene3D" id="1.20.1250.20">
    <property type="entry name" value="MFS general substrate transporter like domains"/>
    <property type="match status" value="1"/>
</dbReference>
<dbReference type="OrthoDB" id="3717319at2"/>
<dbReference type="PANTHER" id="PTHR23501:SF197">
    <property type="entry name" value="COMD"/>
    <property type="match status" value="1"/>
</dbReference>
<feature type="transmembrane region" description="Helical" evidence="5">
    <location>
        <begin position="277"/>
        <end position="299"/>
    </location>
</feature>
<evidence type="ECO:0000256" key="1">
    <source>
        <dbReference type="ARBA" id="ARBA00004651"/>
    </source>
</evidence>
<dbReference type="AlphaFoldDB" id="A0A261FQ98"/>